<dbReference type="SUPFAM" id="SSF56112">
    <property type="entry name" value="Protein kinase-like (PK-like)"/>
    <property type="match status" value="1"/>
</dbReference>
<dbReference type="Gene3D" id="1.10.510.10">
    <property type="entry name" value="Transferase(Phosphotransferase) domain 1"/>
    <property type="match status" value="1"/>
</dbReference>
<keyword evidence="8" id="KW-0472">Membrane</keyword>
<keyword evidence="3" id="KW-0808">Transferase</keyword>
<dbReference type="PANTHER" id="PTHR43289:SF6">
    <property type="entry name" value="SERINE_THREONINE-PROTEIN KINASE NEKL-3"/>
    <property type="match status" value="1"/>
</dbReference>
<evidence type="ECO:0000256" key="8">
    <source>
        <dbReference type="SAM" id="Phobius"/>
    </source>
</evidence>
<protein>
    <recommendedName>
        <fullName evidence="1">non-specific serine/threonine protein kinase</fullName>
        <ecNumber evidence="1">2.7.11.1</ecNumber>
    </recommendedName>
</protein>
<comment type="caution">
    <text evidence="10">The sequence shown here is derived from an EMBL/GenBank/DDBJ whole genome shotgun (WGS) entry which is preliminary data.</text>
</comment>
<evidence type="ECO:0000256" key="7">
    <source>
        <dbReference type="PROSITE-ProRule" id="PRU10141"/>
    </source>
</evidence>
<proteinExistence type="predicted"/>
<accession>A0A7Z0CMP5</accession>
<evidence type="ECO:0000256" key="6">
    <source>
        <dbReference type="ARBA" id="ARBA00022840"/>
    </source>
</evidence>
<evidence type="ECO:0000256" key="4">
    <source>
        <dbReference type="ARBA" id="ARBA00022741"/>
    </source>
</evidence>
<dbReference type="InterPro" id="IPR011009">
    <property type="entry name" value="Kinase-like_dom_sf"/>
</dbReference>
<dbReference type="Proteomes" id="UP000562045">
    <property type="component" value="Unassembled WGS sequence"/>
</dbReference>
<dbReference type="GO" id="GO:0004674">
    <property type="term" value="F:protein serine/threonine kinase activity"/>
    <property type="evidence" value="ECO:0007669"/>
    <property type="project" value="UniProtKB-KW"/>
</dbReference>
<evidence type="ECO:0000256" key="3">
    <source>
        <dbReference type="ARBA" id="ARBA00022679"/>
    </source>
</evidence>
<dbReference type="SMART" id="SM00220">
    <property type="entry name" value="S_TKc"/>
    <property type="match status" value="1"/>
</dbReference>
<feature type="binding site" evidence="7">
    <location>
        <position position="44"/>
    </location>
    <ligand>
        <name>ATP</name>
        <dbReference type="ChEBI" id="CHEBI:30616"/>
    </ligand>
</feature>
<dbReference type="Gene3D" id="3.30.200.20">
    <property type="entry name" value="Phosphorylase Kinase, domain 1"/>
    <property type="match status" value="1"/>
</dbReference>
<name>A0A7Z0CMP5_9ACTN</name>
<keyword evidence="8" id="KW-0812">Transmembrane</keyword>
<reference evidence="10 11" key="1">
    <citation type="submission" date="2020-07" db="EMBL/GenBank/DDBJ databases">
        <title>Sequencing the genomes of 1000 actinobacteria strains.</title>
        <authorList>
            <person name="Klenk H.-P."/>
        </authorList>
    </citation>
    <scope>NUCLEOTIDE SEQUENCE [LARGE SCALE GENOMIC DNA]</scope>
    <source>
        <strain evidence="10 11">DSM 15131</strain>
    </source>
</reference>
<evidence type="ECO:0000256" key="1">
    <source>
        <dbReference type="ARBA" id="ARBA00012513"/>
    </source>
</evidence>
<dbReference type="RefSeq" id="WP_179648193.1">
    <property type="nucleotide sequence ID" value="NZ_JACBZM010000001.1"/>
</dbReference>
<evidence type="ECO:0000259" key="9">
    <source>
        <dbReference type="PROSITE" id="PS50011"/>
    </source>
</evidence>
<organism evidence="10 11">
    <name type="scientific">Nocardioides aromaticivorans</name>
    <dbReference type="NCBI Taxonomy" id="200618"/>
    <lineage>
        <taxon>Bacteria</taxon>
        <taxon>Bacillati</taxon>
        <taxon>Actinomycetota</taxon>
        <taxon>Actinomycetes</taxon>
        <taxon>Propionibacteriales</taxon>
        <taxon>Nocardioidaceae</taxon>
        <taxon>Nocardioides</taxon>
    </lineage>
</organism>
<gene>
    <name evidence="10" type="ORF">BJ993_001373</name>
</gene>
<keyword evidence="5 10" id="KW-0418">Kinase</keyword>
<dbReference type="EC" id="2.7.11.1" evidence="1"/>
<dbReference type="InterPro" id="IPR008271">
    <property type="entry name" value="Ser/Thr_kinase_AS"/>
</dbReference>
<evidence type="ECO:0000256" key="5">
    <source>
        <dbReference type="ARBA" id="ARBA00022777"/>
    </source>
</evidence>
<dbReference type="EMBL" id="JACBZM010000001">
    <property type="protein sequence ID" value="NYI44293.1"/>
    <property type="molecule type" value="Genomic_DNA"/>
</dbReference>
<evidence type="ECO:0000313" key="10">
    <source>
        <dbReference type="EMBL" id="NYI44293.1"/>
    </source>
</evidence>
<keyword evidence="2 10" id="KW-0723">Serine/threonine-protein kinase</keyword>
<dbReference type="PROSITE" id="PS50011">
    <property type="entry name" value="PROTEIN_KINASE_DOM"/>
    <property type="match status" value="1"/>
</dbReference>
<dbReference type="InterPro" id="IPR000719">
    <property type="entry name" value="Prot_kinase_dom"/>
</dbReference>
<evidence type="ECO:0000256" key="2">
    <source>
        <dbReference type="ARBA" id="ARBA00022527"/>
    </source>
</evidence>
<dbReference type="PANTHER" id="PTHR43289">
    <property type="entry name" value="MITOGEN-ACTIVATED PROTEIN KINASE KINASE KINASE 20-RELATED"/>
    <property type="match status" value="1"/>
</dbReference>
<dbReference type="PROSITE" id="PS00108">
    <property type="entry name" value="PROTEIN_KINASE_ST"/>
    <property type="match status" value="1"/>
</dbReference>
<keyword evidence="4 7" id="KW-0547">Nucleotide-binding</keyword>
<dbReference type="Pfam" id="PF00069">
    <property type="entry name" value="Pkinase"/>
    <property type="match status" value="1"/>
</dbReference>
<sequence length="320" mass="33348">MPPARLGPPDQLGPYRIVRRLGQGGMGTVYDALDTALDRHVALKVIVPGLAGDPEFRTRFVREARAQASLDSPHVVQVFAHGELDGQLFIATQLVPDGDLGRYLLRHGPLPPGQAAAIVAQVADGLAEAHRVGLVHRDIKPSNVLLRHRGTDTVAYLADFGIAAPAGGAGVRGDLAGLRRLLEACLGEAAAGPVARALRDARSAAEVRDLLRRPARDRRRGWPVAAAALALATGATVATVAVVAAVAARDRPEEQGRDAVARIAHVLEDEAGLDARSAACAARALVDEHGATALAAVERGARPDPAVVDDALEAASGCLW</sequence>
<evidence type="ECO:0000313" key="11">
    <source>
        <dbReference type="Proteomes" id="UP000562045"/>
    </source>
</evidence>
<feature type="transmembrane region" description="Helical" evidence="8">
    <location>
        <begin position="222"/>
        <end position="248"/>
    </location>
</feature>
<dbReference type="AlphaFoldDB" id="A0A7Z0CMP5"/>
<dbReference type="InterPro" id="IPR017441">
    <property type="entry name" value="Protein_kinase_ATP_BS"/>
</dbReference>
<dbReference type="PROSITE" id="PS00107">
    <property type="entry name" value="PROTEIN_KINASE_ATP"/>
    <property type="match status" value="1"/>
</dbReference>
<dbReference type="CDD" id="cd14014">
    <property type="entry name" value="STKc_PknB_like"/>
    <property type="match status" value="1"/>
</dbReference>
<keyword evidence="6 7" id="KW-0067">ATP-binding</keyword>
<feature type="domain" description="Protein kinase" evidence="9">
    <location>
        <begin position="15"/>
        <end position="320"/>
    </location>
</feature>
<keyword evidence="8" id="KW-1133">Transmembrane helix</keyword>
<dbReference type="GO" id="GO:0005524">
    <property type="term" value="F:ATP binding"/>
    <property type="evidence" value="ECO:0007669"/>
    <property type="project" value="UniProtKB-UniRule"/>
</dbReference>